<organism evidence="2 3">
    <name type="scientific">Hyaloscypha hepaticicola</name>
    <dbReference type="NCBI Taxonomy" id="2082293"/>
    <lineage>
        <taxon>Eukaryota</taxon>
        <taxon>Fungi</taxon>
        <taxon>Dikarya</taxon>
        <taxon>Ascomycota</taxon>
        <taxon>Pezizomycotina</taxon>
        <taxon>Leotiomycetes</taxon>
        <taxon>Helotiales</taxon>
        <taxon>Hyaloscyphaceae</taxon>
        <taxon>Hyaloscypha</taxon>
    </lineage>
</organism>
<keyword evidence="1" id="KW-0472">Membrane</keyword>
<accession>A0A2J6QC79</accession>
<name>A0A2J6QC79_9HELO</name>
<dbReference type="Proteomes" id="UP000235672">
    <property type="component" value="Unassembled WGS sequence"/>
</dbReference>
<evidence type="ECO:0000313" key="3">
    <source>
        <dbReference type="Proteomes" id="UP000235672"/>
    </source>
</evidence>
<keyword evidence="1" id="KW-0812">Transmembrane</keyword>
<proteinExistence type="predicted"/>
<evidence type="ECO:0000256" key="1">
    <source>
        <dbReference type="SAM" id="Phobius"/>
    </source>
</evidence>
<sequence length="70" mass="7786">MPISSQLAGWNRITVTKIIYIGAPLLSLRIQAFIIIISYIVGDLLRFCTKTSLFLSKNAHSLIALNKLPD</sequence>
<keyword evidence="3" id="KW-1185">Reference proteome</keyword>
<evidence type="ECO:0000313" key="2">
    <source>
        <dbReference type="EMBL" id="PMD23867.1"/>
    </source>
</evidence>
<dbReference type="EMBL" id="KZ613474">
    <property type="protein sequence ID" value="PMD23867.1"/>
    <property type="molecule type" value="Genomic_DNA"/>
</dbReference>
<reference evidence="2 3" key="1">
    <citation type="submission" date="2016-05" db="EMBL/GenBank/DDBJ databases">
        <title>A degradative enzymes factory behind the ericoid mycorrhizal symbiosis.</title>
        <authorList>
            <consortium name="DOE Joint Genome Institute"/>
            <person name="Martino E."/>
            <person name="Morin E."/>
            <person name="Grelet G."/>
            <person name="Kuo A."/>
            <person name="Kohler A."/>
            <person name="Daghino S."/>
            <person name="Barry K."/>
            <person name="Choi C."/>
            <person name="Cichocki N."/>
            <person name="Clum A."/>
            <person name="Copeland A."/>
            <person name="Hainaut M."/>
            <person name="Haridas S."/>
            <person name="Labutti K."/>
            <person name="Lindquist E."/>
            <person name="Lipzen A."/>
            <person name="Khouja H.-R."/>
            <person name="Murat C."/>
            <person name="Ohm R."/>
            <person name="Olson A."/>
            <person name="Spatafora J."/>
            <person name="Veneault-Fourrey C."/>
            <person name="Henrissat B."/>
            <person name="Grigoriev I."/>
            <person name="Martin F."/>
            <person name="Perotto S."/>
        </authorList>
    </citation>
    <scope>NUCLEOTIDE SEQUENCE [LARGE SCALE GENOMIC DNA]</scope>
    <source>
        <strain evidence="2 3">UAMH 7357</strain>
    </source>
</reference>
<dbReference type="AlphaFoldDB" id="A0A2J6QC79"/>
<gene>
    <name evidence="2" type="ORF">NA56DRAFT_53425</name>
</gene>
<feature type="transmembrane region" description="Helical" evidence="1">
    <location>
        <begin position="18"/>
        <end position="41"/>
    </location>
</feature>
<keyword evidence="1" id="KW-1133">Transmembrane helix</keyword>
<protein>
    <submittedName>
        <fullName evidence="2">Uncharacterized protein</fullName>
    </submittedName>
</protein>